<accession>A0A183D8P9</accession>
<reference evidence="3" key="1">
    <citation type="submission" date="2016-06" db="UniProtKB">
        <authorList>
            <consortium name="WormBaseParasite"/>
        </authorList>
    </citation>
    <scope>IDENTIFICATION</scope>
</reference>
<dbReference type="EMBL" id="UYRT01010313">
    <property type="protein sequence ID" value="VDK48960.1"/>
    <property type="molecule type" value="Genomic_DNA"/>
</dbReference>
<keyword evidence="2" id="KW-1185">Reference proteome</keyword>
<name>A0A183D8P9_9BILA</name>
<dbReference type="Proteomes" id="UP000271098">
    <property type="component" value="Unassembled WGS sequence"/>
</dbReference>
<protein>
    <submittedName>
        <fullName evidence="3">Curli production assembly/transport component CsgF</fullName>
    </submittedName>
</protein>
<evidence type="ECO:0000313" key="2">
    <source>
        <dbReference type="Proteomes" id="UP000271098"/>
    </source>
</evidence>
<proteinExistence type="predicted"/>
<reference evidence="1 2" key="2">
    <citation type="submission" date="2018-11" db="EMBL/GenBank/DDBJ databases">
        <authorList>
            <consortium name="Pathogen Informatics"/>
        </authorList>
    </citation>
    <scope>NUCLEOTIDE SEQUENCE [LARGE SCALE GENOMIC DNA]</scope>
</reference>
<dbReference type="WBParaSite" id="GPUH_0000509701-mRNA-1">
    <property type="protein sequence ID" value="GPUH_0000509701-mRNA-1"/>
    <property type="gene ID" value="GPUH_0000509701"/>
</dbReference>
<sequence>MLLAVFEDSVKENEGTTSYPAAVPYARRVSVTGGIVVGCSGSASAQPSFANSVQNAQNNFSAAMARQQQQMLKQQVRTFVIT</sequence>
<evidence type="ECO:0000313" key="3">
    <source>
        <dbReference type="WBParaSite" id="GPUH_0000509701-mRNA-1"/>
    </source>
</evidence>
<dbReference type="AlphaFoldDB" id="A0A183D8P9"/>
<organism evidence="3">
    <name type="scientific">Gongylonema pulchrum</name>
    <dbReference type="NCBI Taxonomy" id="637853"/>
    <lineage>
        <taxon>Eukaryota</taxon>
        <taxon>Metazoa</taxon>
        <taxon>Ecdysozoa</taxon>
        <taxon>Nematoda</taxon>
        <taxon>Chromadorea</taxon>
        <taxon>Rhabditida</taxon>
        <taxon>Spirurina</taxon>
        <taxon>Spiruromorpha</taxon>
        <taxon>Spiruroidea</taxon>
        <taxon>Gongylonematidae</taxon>
        <taxon>Gongylonema</taxon>
    </lineage>
</organism>
<gene>
    <name evidence="1" type="ORF">GPUH_LOCUS5089</name>
</gene>
<evidence type="ECO:0000313" key="1">
    <source>
        <dbReference type="EMBL" id="VDK48960.1"/>
    </source>
</evidence>